<evidence type="ECO:0000259" key="3">
    <source>
        <dbReference type="Pfam" id="PF08241"/>
    </source>
</evidence>
<dbReference type="SUPFAM" id="SSF53335">
    <property type="entry name" value="S-adenosyl-L-methionine-dependent methyltransferases"/>
    <property type="match status" value="1"/>
</dbReference>
<dbReference type="PANTHER" id="PTHR13069:SF36">
    <property type="entry name" value="TRNA METHYLTRANSFERASE 9B-RELATED"/>
    <property type="match status" value="1"/>
</dbReference>
<reference evidence="4" key="1">
    <citation type="submission" date="2025-08" db="UniProtKB">
        <authorList>
            <consortium name="Ensembl"/>
        </authorList>
    </citation>
    <scope>IDENTIFICATION</scope>
</reference>
<dbReference type="Proteomes" id="UP000694541">
    <property type="component" value="Unplaced"/>
</dbReference>
<dbReference type="InterPro" id="IPR051422">
    <property type="entry name" value="AlkB_tRNA_MeTrf/Diox"/>
</dbReference>
<dbReference type="GO" id="GO:0106335">
    <property type="term" value="F:tRNA (5-carboxymethyluridine(34)-5-O)-methyltransferase activity"/>
    <property type="evidence" value="ECO:0007669"/>
    <property type="project" value="TreeGrafter"/>
</dbReference>
<keyword evidence="1" id="KW-0489">Methyltransferase</keyword>
<dbReference type="InterPro" id="IPR029063">
    <property type="entry name" value="SAM-dependent_MTases_sf"/>
</dbReference>
<dbReference type="GO" id="GO:0000049">
    <property type="term" value="F:tRNA binding"/>
    <property type="evidence" value="ECO:0007669"/>
    <property type="project" value="TreeGrafter"/>
</dbReference>
<dbReference type="PANTHER" id="PTHR13069">
    <property type="entry name" value="ALKYLATED DNA REPAIR PROTEIN ALKB HOMOLOG 8"/>
    <property type="match status" value="1"/>
</dbReference>
<evidence type="ECO:0000313" key="4">
    <source>
        <dbReference type="Ensembl" id="ENSANIP00000007895.1"/>
    </source>
</evidence>
<dbReference type="GO" id="GO:0030488">
    <property type="term" value="P:tRNA methylation"/>
    <property type="evidence" value="ECO:0007669"/>
    <property type="project" value="TreeGrafter"/>
</dbReference>
<dbReference type="GO" id="GO:0002098">
    <property type="term" value="P:tRNA wobble uridine modification"/>
    <property type="evidence" value="ECO:0007669"/>
    <property type="project" value="TreeGrafter"/>
</dbReference>
<evidence type="ECO:0000256" key="1">
    <source>
        <dbReference type="ARBA" id="ARBA00022603"/>
    </source>
</evidence>
<dbReference type="AlphaFoldDB" id="A0A8B9MHF5"/>
<protein>
    <submittedName>
        <fullName evidence="4">tRNA methyltransferase 9B (putative)</fullName>
    </submittedName>
</protein>
<reference evidence="4" key="2">
    <citation type="submission" date="2025-09" db="UniProtKB">
        <authorList>
            <consortium name="Ensembl"/>
        </authorList>
    </citation>
    <scope>IDENTIFICATION</scope>
</reference>
<keyword evidence="5" id="KW-1185">Reference proteome</keyword>
<dbReference type="GO" id="GO:0008757">
    <property type="term" value="F:S-adenosylmethionine-dependent methyltransferase activity"/>
    <property type="evidence" value="ECO:0007669"/>
    <property type="project" value="InterPro"/>
</dbReference>
<dbReference type="Gene3D" id="3.40.50.150">
    <property type="entry name" value="Vaccinia Virus protein VP39"/>
    <property type="match status" value="1"/>
</dbReference>
<proteinExistence type="predicted"/>
<evidence type="ECO:0000256" key="2">
    <source>
        <dbReference type="ARBA" id="ARBA00022679"/>
    </source>
</evidence>
<dbReference type="GO" id="GO:0005737">
    <property type="term" value="C:cytoplasm"/>
    <property type="evidence" value="ECO:0007669"/>
    <property type="project" value="TreeGrafter"/>
</dbReference>
<keyword evidence="2" id="KW-0808">Transferase</keyword>
<name>A0A8B9MHF5_9AVES</name>
<dbReference type="GO" id="GO:0005634">
    <property type="term" value="C:nucleus"/>
    <property type="evidence" value="ECO:0007669"/>
    <property type="project" value="TreeGrafter"/>
</dbReference>
<evidence type="ECO:0000313" key="5">
    <source>
        <dbReference type="Proteomes" id="UP000694541"/>
    </source>
</evidence>
<dbReference type="Ensembl" id="ENSANIT00000008167.1">
    <property type="protein sequence ID" value="ENSANIP00000007895.1"/>
    <property type="gene ID" value="ENSANIG00000005358.1"/>
</dbReference>
<dbReference type="Pfam" id="PF08241">
    <property type="entry name" value="Methyltransf_11"/>
    <property type="match status" value="1"/>
</dbReference>
<accession>A0A8B9MHF5</accession>
<dbReference type="InterPro" id="IPR013216">
    <property type="entry name" value="Methyltransf_11"/>
</dbReference>
<organism evidence="4 5">
    <name type="scientific">Accipiter nisus</name>
    <name type="common">Eurasian sparrowhawk</name>
    <dbReference type="NCBI Taxonomy" id="211598"/>
    <lineage>
        <taxon>Eukaryota</taxon>
        <taxon>Metazoa</taxon>
        <taxon>Chordata</taxon>
        <taxon>Craniata</taxon>
        <taxon>Vertebrata</taxon>
        <taxon>Euteleostomi</taxon>
        <taxon>Archelosauria</taxon>
        <taxon>Archosauria</taxon>
        <taxon>Dinosauria</taxon>
        <taxon>Saurischia</taxon>
        <taxon>Theropoda</taxon>
        <taxon>Coelurosauria</taxon>
        <taxon>Aves</taxon>
        <taxon>Neognathae</taxon>
        <taxon>Neoaves</taxon>
        <taxon>Telluraves</taxon>
        <taxon>Accipitrimorphae</taxon>
        <taxon>Accipitriformes</taxon>
        <taxon>Accipitridae</taxon>
        <taxon>Accipitrinae</taxon>
        <taxon>Accipiter</taxon>
    </lineage>
</organism>
<sequence>MNPAAVRLVEASPHFVFQETLGLGKPSHYLHCFGWERKCLEHTTSDLVYFSLGCGTGKYLSVNSQVYNLGCDYCRPLVEIARKKEDEVLVCDNLNLPFRDQCFNAVISIGVKKTPTNSKRDTAGS</sequence>
<feature type="domain" description="Methyltransferase type 11" evidence="3">
    <location>
        <begin position="52"/>
        <end position="111"/>
    </location>
</feature>